<dbReference type="PROSITE" id="PS01332">
    <property type="entry name" value="HTH_RRF2_1"/>
    <property type="match status" value="1"/>
</dbReference>
<evidence type="ECO:0000313" key="3">
    <source>
        <dbReference type="Proteomes" id="UP000186323"/>
    </source>
</evidence>
<dbReference type="PROSITE" id="PS51197">
    <property type="entry name" value="HTH_RRF2_2"/>
    <property type="match status" value="1"/>
</dbReference>
<dbReference type="InterPro" id="IPR036388">
    <property type="entry name" value="WH-like_DNA-bd_sf"/>
</dbReference>
<evidence type="ECO:0000256" key="1">
    <source>
        <dbReference type="ARBA" id="ARBA00023125"/>
    </source>
</evidence>
<name>A0A1K1LDU5_9BACT</name>
<dbReference type="InterPro" id="IPR036390">
    <property type="entry name" value="WH_DNA-bd_sf"/>
</dbReference>
<dbReference type="PANTHER" id="PTHR33221:SF5">
    <property type="entry name" value="HTH-TYPE TRANSCRIPTIONAL REGULATOR ISCR"/>
    <property type="match status" value="1"/>
</dbReference>
<dbReference type="InterPro" id="IPR000944">
    <property type="entry name" value="Tscrpt_reg_Rrf2"/>
</dbReference>
<dbReference type="Proteomes" id="UP000186323">
    <property type="component" value="Chromosome I"/>
</dbReference>
<dbReference type="SUPFAM" id="SSF46785">
    <property type="entry name" value="Winged helix' DNA-binding domain"/>
    <property type="match status" value="1"/>
</dbReference>
<dbReference type="InterPro" id="IPR030489">
    <property type="entry name" value="TR_Rrf2-type_CS"/>
</dbReference>
<dbReference type="AlphaFoldDB" id="A0A1K1LDU5"/>
<dbReference type="PANTHER" id="PTHR33221">
    <property type="entry name" value="WINGED HELIX-TURN-HELIX TRANSCRIPTIONAL REGULATOR, RRF2 FAMILY"/>
    <property type="match status" value="1"/>
</dbReference>
<gene>
    <name evidence="2" type="ORF">DESPIGER_1020</name>
</gene>
<dbReference type="EMBL" id="LT630450">
    <property type="protein sequence ID" value="SFV72883.1"/>
    <property type="molecule type" value="Genomic_DNA"/>
</dbReference>
<keyword evidence="1" id="KW-0238">DNA-binding</keyword>
<organism evidence="2 3">
    <name type="scientific">Desulfovibrio piger</name>
    <dbReference type="NCBI Taxonomy" id="901"/>
    <lineage>
        <taxon>Bacteria</taxon>
        <taxon>Pseudomonadati</taxon>
        <taxon>Thermodesulfobacteriota</taxon>
        <taxon>Desulfovibrionia</taxon>
        <taxon>Desulfovibrionales</taxon>
        <taxon>Desulfovibrionaceae</taxon>
        <taxon>Desulfovibrio</taxon>
    </lineage>
</organism>
<dbReference type="KEGG" id="dpg:DESPIGER_1020"/>
<evidence type="ECO:0000313" key="2">
    <source>
        <dbReference type="EMBL" id="SFV72883.1"/>
    </source>
</evidence>
<dbReference type="NCBIfam" id="TIGR00738">
    <property type="entry name" value="rrf2_super"/>
    <property type="match status" value="1"/>
</dbReference>
<dbReference type="GO" id="GO:0003700">
    <property type="term" value="F:DNA-binding transcription factor activity"/>
    <property type="evidence" value="ECO:0007669"/>
    <property type="project" value="TreeGrafter"/>
</dbReference>
<keyword evidence="3" id="KW-1185">Reference proteome</keyword>
<accession>A0A1K1LDU5</accession>
<dbReference type="GO" id="GO:0003677">
    <property type="term" value="F:DNA binding"/>
    <property type="evidence" value="ECO:0007669"/>
    <property type="project" value="UniProtKB-KW"/>
</dbReference>
<protein>
    <submittedName>
        <fullName evidence="2">Iron-sulfur cluster regulator IscR</fullName>
    </submittedName>
</protein>
<dbReference type="RefSeq" id="WP_072333917.1">
    <property type="nucleotide sequence ID" value="NZ_CALJDE010000024.1"/>
</dbReference>
<dbReference type="OrthoDB" id="9800519at2"/>
<sequence length="153" mass="17344">MKFSTRTRYGLRFLLRLAAQPDNSLLQLGQVAQEESISPGYLEQIVRALKPLGILRAVRGSGGGYALSKPPSEINMEDVFLHLEGEISPVSCLGRGKVCQREGLCSTRAFWHQLDEHVRDFLRHQTLQNIIESERSCCQDPGEHHVELHERRP</sequence>
<dbReference type="Pfam" id="PF02082">
    <property type="entry name" value="Rrf2"/>
    <property type="match status" value="1"/>
</dbReference>
<proteinExistence type="predicted"/>
<dbReference type="Gene3D" id="1.10.10.10">
    <property type="entry name" value="Winged helix-like DNA-binding domain superfamily/Winged helix DNA-binding domain"/>
    <property type="match status" value="1"/>
</dbReference>
<dbReference type="GO" id="GO:0005829">
    <property type="term" value="C:cytosol"/>
    <property type="evidence" value="ECO:0007669"/>
    <property type="project" value="TreeGrafter"/>
</dbReference>
<reference evidence="3" key="1">
    <citation type="submission" date="2016-10" db="EMBL/GenBank/DDBJ databases">
        <authorList>
            <person name="Wegmann U."/>
        </authorList>
    </citation>
    <scope>NUCLEOTIDE SEQUENCE [LARGE SCALE GENOMIC DNA]</scope>
</reference>